<keyword evidence="3" id="KW-0732">Signal</keyword>
<dbReference type="SUPFAM" id="SSF52743">
    <property type="entry name" value="Subtilisin-like"/>
    <property type="match status" value="1"/>
</dbReference>
<feature type="domain" description="Inhibitor I9" evidence="5">
    <location>
        <begin position="10"/>
        <end position="91"/>
    </location>
</feature>
<dbReference type="InterPro" id="IPR036852">
    <property type="entry name" value="Peptidase_S8/S53_dom_sf"/>
</dbReference>
<dbReference type="GO" id="GO:0004252">
    <property type="term" value="F:serine-type endopeptidase activity"/>
    <property type="evidence" value="ECO:0007669"/>
    <property type="project" value="InterPro"/>
</dbReference>
<name>W9S6N0_9ROSA</name>
<dbReference type="Proteomes" id="UP000030645">
    <property type="component" value="Unassembled WGS sequence"/>
</dbReference>
<comment type="similarity">
    <text evidence="2">Belongs to the peptidase S8 family.</text>
</comment>
<reference evidence="7" key="1">
    <citation type="submission" date="2013-01" db="EMBL/GenBank/DDBJ databases">
        <title>Draft Genome Sequence of a Mulberry Tree, Morus notabilis C.K. Schneid.</title>
        <authorList>
            <person name="He N."/>
            <person name="Zhao S."/>
        </authorList>
    </citation>
    <scope>NUCLEOTIDE SEQUENCE</scope>
</reference>
<evidence type="ECO:0000313" key="7">
    <source>
        <dbReference type="Proteomes" id="UP000030645"/>
    </source>
</evidence>
<dbReference type="InterPro" id="IPR045051">
    <property type="entry name" value="SBT"/>
</dbReference>
<evidence type="ECO:0000259" key="5">
    <source>
        <dbReference type="Pfam" id="PF05922"/>
    </source>
</evidence>
<evidence type="ECO:0000313" key="6">
    <source>
        <dbReference type="EMBL" id="EXC17805.1"/>
    </source>
</evidence>
<dbReference type="InterPro" id="IPR010259">
    <property type="entry name" value="S8pro/Inhibitor_I9"/>
</dbReference>
<dbReference type="AlphaFoldDB" id="W9S6N0"/>
<evidence type="ECO:0000256" key="4">
    <source>
        <dbReference type="ARBA" id="ARBA00022801"/>
    </source>
</evidence>
<evidence type="ECO:0000256" key="1">
    <source>
        <dbReference type="ARBA" id="ARBA00004613"/>
    </source>
</evidence>
<keyword evidence="4" id="KW-0378">Hydrolase</keyword>
<comment type="subcellular location">
    <subcellularLocation>
        <location evidence="1">Secreted</location>
    </subcellularLocation>
</comment>
<dbReference type="Gene3D" id="3.30.70.80">
    <property type="entry name" value="Peptidase S8 propeptide/proteinase inhibitor I9"/>
    <property type="match status" value="1"/>
</dbReference>
<keyword evidence="6" id="KW-0645">Protease</keyword>
<dbReference type="STRING" id="981085.W9S6N0"/>
<evidence type="ECO:0000256" key="2">
    <source>
        <dbReference type="ARBA" id="ARBA00011073"/>
    </source>
</evidence>
<dbReference type="GO" id="GO:0005576">
    <property type="term" value="C:extracellular region"/>
    <property type="evidence" value="ECO:0007669"/>
    <property type="project" value="UniProtKB-SubCell"/>
</dbReference>
<dbReference type="Pfam" id="PF05922">
    <property type="entry name" value="Inhibitor_I9"/>
    <property type="match status" value="1"/>
</dbReference>
<evidence type="ECO:0000256" key="3">
    <source>
        <dbReference type="ARBA" id="ARBA00022729"/>
    </source>
</evidence>
<gene>
    <name evidence="6" type="ORF">L484_023159</name>
</gene>
<protein>
    <submittedName>
        <fullName evidence="6">Subtilisin-like protease SDD1</fullName>
    </submittedName>
</protein>
<keyword evidence="7" id="KW-1185">Reference proteome</keyword>
<dbReference type="PROSITE" id="PS00136">
    <property type="entry name" value="SUBTILASE_ASP"/>
    <property type="match status" value="1"/>
</dbReference>
<proteinExistence type="inferred from homology"/>
<dbReference type="GO" id="GO:0006508">
    <property type="term" value="P:proteolysis"/>
    <property type="evidence" value="ECO:0007669"/>
    <property type="project" value="UniProtKB-KW"/>
</dbReference>
<sequence length="163" mass="18222">MAIEGSSLETYIVYLQKPQRLASTRLGALHRWYYSFLPLSIARARKQSRMVHMYRNVISGFAARLTGKEAEDMRMKDGVVSIIPENTLLLHTTRTPQFLGLSQGEGLWNDLNLGKGMTIGVVDTGVLPQHISFSDEGMPSPPRKWRGKCDFGAVRCNKKLIGA</sequence>
<dbReference type="InterPro" id="IPR023827">
    <property type="entry name" value="Peptidase_S8_Asp-AS"/>
</dbReference>
<dbReference type="PANTHER" id="PTHR10795">
    <property type="entry name" value="PROPROTEIN CONVERTASE SUBTILISIN/KEXIN"/>
    <property type="match status" value="1"/>
</dbReference>
<dbReference type="Gene3D" id="3.40.50.200">
    <property type="entry name" value="Peptidase S8/S53 domain"/>
    <property type="match status" value="1"/>
</dbReference>
<dbReference type="InterPro" id="IPR037045">
    <property type="entry name" value="S8pro/Inhibitor_I9_sf"/>
</dbReference>
<accession>W9S6N0</accession>
<dbReference type="EMBL" id="KE345823">
    <property type="protein sequence ID" value="EXC17805.1"/>
    <property type="molecule type" value="Genomic_DNA"/>
</dbReference>
<organism evidence="6 7">
    <name type="scientific">Morus notabilis</name>
    <dbReference type="NCBI Taxonomy" id="981085"/>
    <lineage>
        <taxon>Eukaryota</taxon>
        <taxon>Viridiplantae</taxon>
        <taxon>Streptophyta</taxon>
        <taxon>Embryophyta</taxon>
        <taxon>Tracheophyta</taxon>
        <taxon>Spermatophyta</taxon>
        <taxon>Magnoliopsida</taxon>
        <taxon>eudicotyledons</taxon>
        <taxon>Gunneridae</taxon>
        <taxon>Pentapetalae</taxon>
        <taxon>rosids</taxon>
        <taxon>fabids</taxon>
        <taxon>Rosales</taxon>
        <taxon>Moraceae</taxon>
        <taxon>Moreae</taxon>
        <taxon>Morus</taxon>
    </lineage>
</organism>